<sequence length="117" mass="13151">MPMPIHTRISQDPELKQTTSQQVVPSRNPPTVQDALEEVKKTIIEMMMGYTIMQAHSQETVNSTAASQPNNPRKKAKHNDQQSLSKIESKTNFFPLFLFLIAGVRVGLPTDQIHVPD</sequence>
<feature type="compositionally biased region" description="Polar residues" evidence="1">
    <location>
        <begin position="16"/>
        <end position="31"/>
    </location>
</feature>
<reference evidence="2 3" key="1">
    <citation type="submission" date="2015-08" db="EMBL/GenBank/DDBJ databases">
        <title>Next Generation Sequencing and Analysis of the Genome of Puccinia sorghi L Schw, the Causal Agent of Maize Common Rust.</title>
        <authorList>
            <person name="Rochi L."/>
            <person name="Burguener G."/>
            <person name="Darino M."/>
            <person name="Turjanski A."/>
            <person name="Kreff E."/>
            <person name="Dieguez M.J."/>
            <person name="Sacco F."/>
        </authorList>
    </citation>
    <scope>NUCLEOTIDE SEQUENCE [LARGE SCALE GENOMIC DNA]</scope>
    <source>
        <strain evidence="2 3">RO10H11247</strain>
    </source>
</reference>
<dbReference type="EMBL" id="LAVV01007823">
    <property type="protein sequence ID" value="KNZ54664.1"/>
    <property type="molecule type" value="Genomic_DNA"/>
</dbReference>
<keyword evidence="3" id="KW-1185">Reference proteome</keyword>
<accession>A0A0L6V1P1</accession>
<name>A0A0L6V1P1_9BASI</name>
<evidence type="ECO:0000313" key="2">
    <source>
        <dbReference type="EMBL" id="KNZ54664.1"/>
    </source>
</evidence>
<evidence type="ECO:0000256" key="1">
    <source>
        <dbReference type="SAM" id="MobiDB-lite"/>
    </source>
</evidence>
<feature type="region of interest" description="Disordered" evidence="1">
    <location>
        <begin position="59"/>
        <end position="84"/>
    </location>
</feature>
<protein>
    <submittedName>
        <fullName evidence="2">Uncharacterized protein</fullName>
    </submittedName>
</protein>
<dbReference type="Proteomes" id="UP000037035">
    <property type="component" value="Unassembled WGS sequence"/>
</dbReference>
<evidence type="ECO:0000313" key="3">
    <source>
        <dbReference type="Proteomes" id="UP000037035"/>
    </source>
</evidence>
<dbReference type="AlphaFoldDB" id="A0A0L6V1P1"/>
<proteinExistence type="predicted"/>
<feature type="compositionally biased region" description="Polar residues" evidence="1">
    <location>
        <begin position="59"/>
        <end position="71"/>
    </location>
</feature>
<feature type="region of interest" description="Disordered" evidence="1">
    <location>
        <begin position="1"/>
        <end position="33"/>
    </location>
</feature>
<comment type="caution">
    <text evidence="2">The sequence shown here is derived from an EMBL/GenBank/DDBJ whole genome shotgun (WGS) entry which is preliminary data.</text>
</comment>
<dbReference type="VEuPathDB" id="FungiDB:VP01_288g9"/>
<organism evidence="2 3">
    <name type="scientific">Puccinia sorghi</name>
    <dbReference type="NCBI Taxonomy" id="27349"/>
    <lineage>
        <taxon>Eukaryota</taxon>
        <taxon>Fungi</taxon>
        <taxon>Dikarya</taxon>
        <taxon>Basidiomycota</taxon>
        <taxon>Pucciniomycotina</taxon>
        <taxon>Pucciniomycetes</taxon>
        <taxon>Pucciniales</taxon>
        <taxon>Pucciniaceae</taxon>
        <taxon>Puccinia</taxon>
    </lineage>
</organism>
<gene>
    <name evidence="2" type="ORF">VP01_288g9</name>
</gene>